<keyword evidence="1" id="KW-0812">Transmembrane</keyword>
<dbReference type="EMBL" id="JACGWY010000009">
    <property type="protein sequence ID" value="MBA8817631.1"/>
    <property type="molecule type" value="Genomic_DNA"/>
</dbReference>
<evidence type="ECO:0000313" key="2">
    <source>
        <dbReference type="EMBL" id="MBA8816914.1"/>
    </source>
</evidence>
<keyword evidence="1" id="KW-1133">Transmembrane helix</keyword>
<dbReference type="RefSeq" id="WP_167046084.1">
    <property type="nucleotide sequence ID" value="NZ_JAAOZB010000001.1"/>
</dbReference>
<feature type="transmembrane region" description="Helical" evidence="1">
    <location>
        <begin position="12"/>
        <end position="36"/>
    </location>
</feature>
<gene>
    <name evidence="2" type="ORF">FHX48_002007</name>
    <name evidence="3" type="ORF">FHX48_002736</name>
</gene>
<evidence type="ECO:0000313" key="4">
    <source>
        <dbReference type="Proteomes" id="UP000526083"/>
    </source>
</evidence>
<name>A0A7W3PMG9_9MICO</name>
<proteinExistence type="predicted"/>
<sequence length="157" mass="15681">MSREANSGSSGVGPAAALAFSGIGFVALAICGLGIASLVTNTDVITTRGLGQIPGVVGFVGALAGWAGATWVGLRRTRPSFFTAGWACAAGYLAYIFVTGIAAAIAVADTAVGGSVAAALAVGWPGGIIAFAAFIASWSAIALVRTRAQPPQWPWER</sequence>
<evidence type="ECO:0000256" key="1">
    <source>
        <dbReference type="SAM" id="Phobius"/>
    </source>
</evidence>
<comment type="caution">
    <text evidence="2">The sequence shown here is derived from an EMBL/GenBank/DDBJ whole genome shotgun (WGS) entry which is preliminary data.</text>
</comment>
<keyword evidence="4" id="KW-1185">Reference proteome</keyword>
<accession>A0A7W3PMG9</accession>
<evidence type="ECO:0000313" key="3">
    <source>
        <dbReference type="EMBL" id="MBA8817631.1"/>
    </source>
</evidence>
<dbReference type="Proteomes" id="UP000526083">
    <property type="component" value="Unassembled WGS sequence"/>
</dbReference>
<reference evidence="2 4" key="1">
    <citation type="submission" date="2020-07" db="EMBL/GenBank/DDBJ databases">
        <title>Sequencing the genomes of 1000 actinobacteria strains.</title>
        <authorList>
            <person name="Klenk H.-P."/>
        </authorList>
    </citation>
    <scope>NUCLEOTIDE SEQUENCE [LARGE SCALE GENOMIC DNA]</scope>
    <source>
        <strain evidence="2 4">DSM 27576</strain>
    </source>
</reference>
<dbReference type="EMBL" id="JACGWY010000003">
    <property type="protein sequence ID" value="MBA8816914.1"/>
    <property type="molecule type" value="Genomic_DNA"/>
</dbReference>
<feature type="transmembrane region" description="Helical" evidence="1">
    <location>
        <begin position="86"/>
        <end position="108"/>
    </location>
</feature>
<organism evidence="2 4">
    <name type="scientific">Microbacterium halimionae</name>
    <dbReference type="NCBI Taxonomy" id="1526413"/>
    <lineage>
        <taxon>Bacteria</taxon>
        <taxon>Bacillati</taxon>
        <taxon>Actinomycetota</taxon>
        <taxon>Actinomycetes</taxon>
        <taxon>Micrococcales</taxon>
        <taxon>Microbacteriaceae</taxon>
        <taxon>Microbacterium</taxon>
    </lineage>
</organism>
<feature type="transmembrane region" description="Helical" evidence="1">
    <location>
        <begin position="56"/>
        <end position="74"/>
    </location>
</feature>
<dbReference type="AlphaFoldDB" id="A0A7W3PMG9"/>
<protein>
    <submittedName>
        <fullName evidence="2">Uncharacterized protein</fullName>
    </submittedName>
</protein>
<keyword evidence="1" id="KW-0472">Membrane</keyword>
<feature type="transmembrane region" description="Helical" evidence="1">
    <location>
        <begin position="120"/>
        <end position="144"/>
    </location>
</feature>